<dbReference type="EMBL" id="KZ613943">
    <property type="protein sequence ID" value="PMD42742.1"/>
    <property type="molecule type" value="Genomic_DNA"/>
</dbReference>
<dbReference type="STRING" id="1149755.A0A2J6RW58"/>
<keyword evidence="4" id="KW-1185">Reference proteome</keyword>
<name>A0A2J6RW58_HYAVF</name>
<evidence type="ECO:0000313" key="3">
    <source>
        <dbReference type="EMBL" id="PMD42742.1"/>
    </source>
</evidence>
<reference evidence="3 4" key="1">
    <citation type="submission" date="2016-04" db="EMBL/GenBank/DDBJ databases">
        <title>A degradative enzymes factory behind the ericoid mycorrhizal symbiosis.</title>
        <authorList>
            <consortium name="DOE Joint Genome Institute"/>
            <person name="Martino E."/>
            <person name="Morin E."/>
            <person name="Grelet G."/>
            <person name="Kuo A."/>
            <person name="Kohler A."/>
            <person name="Daghino S."/>
            <person name="Barry K."/>
            <person name="Choi C."/>
            <person name="Cichocki N."/>
            <person name="Clum A."/>
            <person name="Copeland A."/>
            <person name="Hainaut M."/>
            <person name="Haridas S."/>
            <person name="Labutti K."/>
            <person name="Lindquist E."/>
            <person name="Lipzen A."/>
            <person name="Khouja H.-R."/>
            <person name="Murat C."/>
            <person name="Ohm R."/>
            <person name="Olson A."/>
            <person name="Spatafora J."/>
            <person name="Veneault-Fourrey C."/>
            <person name="Henrissat B."/>
            <person name="Grigoriev I."/>
            <person name="Martin F."/>
            <person name="Perotto S."/>
        </authorList>
    </citation>
    <scope>NUCLEOTIDE SEQUENCE [LARGE SCALE GENOMIC DNA]</scope>
    <source>
        <strain evidence="3 4">F</strain>
    </source>
</reference>
<feature type="compositionally biased region" description="Polar residues" evidence="2">
    <location>
        <begin position="480"/>
        <end position="489"/>
    </location>
</feature>
<dbReference type="Proteomes" id="UP000235786">
    <property type="component" value="Unassembled WGS sequence"/>
</dbReference>
<accession>A0A2J6RW58</accession>
<feature type="compositionally biased region" description="Polar residues" evidence="2">
    <location>
        <begin position="623"/>
        <end position="632"/>
    </location>
</feature>
<feature type="region of interest" description="Disordered" evidence="2">
    <location>
        <begin position="479"/>
        <end position="503"/>
    </location>
</feature>
<dbReference type="AlphaFoldDB" id="A0A2J6RW58"/>
<feature type="compositionally biased region" description="Basic residues" evidence="2">
    <location>
        <begin position="255"/>
        <end position="269"/>
    </location>
</feature>
<evidence type="ECO:0000256" key="2">
    <source>
        <dbReference type="SAM" id="MobiDB-lite"/>
    </source>
</evidence>
<feature type="compositionally biased region" description="Low complexity" evidence="2">
    <location>
        <begin position="646"/>
        <end position="664"/>
    </location>
</feature>
<feature type="compositionally biased region" description="Polar residues" evidence="2">
    <location>
        <begin position="311"/>
        <end position="326"/>
    </location>
</feature>
<sequence>MAPPHTMKYKDEPEILMTMNPPLSTTINSAKAKPAASPTTLTPGMEALKLATTPLFDLDTQIIDSTLPSTPMPAARRSYKQLSPRLSPQLNYMIANDLKETWSTKGPRGKAILLFFSLASSESEIAAAKQVDESISKFKYANEMLAQSDGESGGGSNIKDDNHHLVVMLIDANKDFSKWVENYRRLVAEGGDKFKGADVWREEVREIEGLVGEWEAVFPDGAWEVPFEKLGAVDDQIAAEYGEVRPQVLESLGEKKKKKKRSRRRKKGGKNADRGRSSGCESSADESDGAKDGVGKKKTGVKRPAEELETKGTNWSDASVDGSNESMEYISPFKVVTKKDPKEEVYKRMENFALEDEEDETEKRDAKPDSSSSPPQLVDLSFSPSRRAAKSPGSKLPLSSSPKSAKPRRPVSPIQGTTTPAQSLAVAAIPSTSFNFAFGPPLPAAKPSQPLSPAQATPTPAPSVAMPISKLFGANFIPLDTTTKSSRPSSHVPHTPTPAQPAQVVPPVLTFGAKSTISNSASPLTSVETIRPAPVVSLSFTFGAANTTSQPSRPSTPVQNTPKSGQTAPLVANFGTANATSKSPRALTPPRAKLAPVQSMAPLKLPSEKFEFKFGSVIAVTSSALPSNPPESSKSDNFEKHGDAKATSTAVVTPQASTTSASSAKEQKGEDAKAIICPAPNSVAKSSSQSIFSLRPSTLTSTPPVGPILQSSIPFNTAQKEARSFANKPPTASTLIELTRTIQSIQAGVNSLQLALHGLDTTTQAPQTAMNTGLLKMNNFIGELVTDIRIQTKALDTKVNEIGALVEGLGRELTKLRDGNSLLTTEAAAEEKRDADALNEMKDMMAQQMKDMKEMREHQQSGFTAMILQNAKLTQEVAALKQMKSMDDAEICALKADNETFRKLVERLTMKVEAVIDRQLASDENGDEASKDEDALVQVLWPQGDGRLDMEGVRKCGGEEVLERGVLAHTPGFIVPKTELGEQGKRGRGWCSVM</sequence>
<feature type="compositionally biased region" description="Low complexity" evidence="2">
    <location>
        <begin position="390"/>
        <end position="404"/>
    </location>
</feature>
<feature type="region of interest" description="Disordered" evidence="2">
    <location>
        <begin position="252"/>
        <end position="423"/>
    </location>
</feature>
<feature type="coiled-coil region" evidence="1">
    <location>
        <begin position="828"/>
        <end position="858"/>
    </location>
</feature>
<evidence type="ECO:0000256" key="1">
    <source>
        <dbReference type="SAM" id="Coils"/>
    </source>
</evidence>
<feature type="region of interest" description="Disordered" evidence="2">
    <location>
        <begin position="546"/>
        <end position="569"/>
    </location>
</feature>
<feature type="region of interest" description="Disordered" evidence="2">
    <location>
        <begin position="623"/>
        <end position="671"/>
    </location>
</feature>
<feature type="compositionally biased region" description="Low complexity" evidence="2">
    <location>
        <begin position="449"/>
        <end position="458"/>
    </location>
</feature>
<gene>
    <name evidence="3" type="ORF">L207DRAFT_319031</name>
</gene>
<proteinExistence type="predicted"/>
<feature type="compositionally biased region" description="Basic and acidic residues" evidence="2">
    <location>
        <begin position="337"/>
        <end position="350"/>
    </location>
</feature>
<keyword evidence="1" id="KW-0175">Coiled coil</keyword>
<protein>
    <submittedName>
        <fullName evidence="3">Uncharacterized protein</fullName>
    </submittedName>
</protein>
<dbReference type="OrthoDB" id="3563542at2759"/>
<evidence type="ECO:0000313" key="4">
    <source>
        <dbReference type="Proteomes" id="UP000235786"/>
    </source>
</evidence>
<feature type="region of interest" description="Disordered" evidence="2">
    <location>
        <begin position="437"/>
        <end position="465"/>
    </location>
</feature>
<feature type="compositionally biased region" description="Polar residues" evidence="2">
    <location>
        <begin position="546"/>
        <end position="567"/>
    </location>
</feature>
<organism evidence="3 4">
    <name type="scientific">Hyaloscypha variabilis (strain UAMH 11265 / GT02V1 / F)</name>
    <name type="common">Meliniomyces variabilis</name>
    <dbReference type="NCBI Taxonomy" id="1149755"/>
    <lineage>
        <taxon>Eukaryota</taxon>
        <taxon>Fungi</taxon>
        <taxon>Dikarya</taxon>
        <taxon>Ascomycota</taxon>
        <taxon>Pezizomycotina</taxon>
        <taxon>Leotiomycetes</taxon>
        <taxon>Helotiales</taxon>
        <taxon>Hyaloscyphaceae</taxon>
        <taxon>Hyaloscypha</taxon>
        <taxon>Hyaloscypha variabilis</taxon>
    </lineage>
</organism>
<feature type="compositionally biased region" description="Basic and acidic residues" evidence="2">
    <location>
        <begin position="633"/>
        <end position="644"/>
    </location>
</feature>